<reference evidence="7 8" key="1">
    <citation type="journal article" date="2014" name="Genome Biol. Evol.">
        <title>The genome of the myxosporean Thelohanellus kitauei shows adaptations to nutrient acquisition within its fish host.</title>
        <authorList>
            <person name="Yang Y."/>
            <person name="Xiong J."/>
            <person name="Zhou Z."/>
            <person name="Huo F."/>
            <person name="Miao W."/>
            <person name="Ran C."/>
            <person name="Liu Y."/>
            <person name="Zhang J."/>
            <person name="Feng J."/>
            <person name="Wang M."/>
            <person name="Wang M."/>
            <person name="Wang L."/>
            <person name="Yao B."/>
        </authorList>
    </citation>
    <scope>NUCLEOTIDE SEQUENCE [LARGE SCALE GENOMIC DNA]</scope>
    <source>
        <strain evidence="7">Wuqing</strain>
    </source>
</reference>
<dbReference type="PANTHER" id="PTHR45709">
    <property type="entry name" value="LARGE SUBUNIT GTPASE 1 HOMOLOG-RELATED"/>
    <property type="match status" value="1"/>
</dbReference>
<keyword evidence="3" id="KW-0378">Hydrolase</keyword>
<evidence type="ECO:0000256" key="1">
    <source>
        <dbReference type="ARBA" id="ARBA00022490"/>
    </source>
</evidence>
<dbReference type="Proteomes" id="UP000031668">
    <property type="component" value="Unassembled WGS sequence"/>
</dbReference>
<dbReference type="InterPro" id="IPR027417">
    <property type="entry name" value="P-loop_NTPase"/>
</dbReference>
<dbReference type="CDD" id="cd01857">
    <property type="entry name" value="HSR1_MMR1"/>
    <property type="match status" value="1"/>
</dbReference>
<accession>A0A0C2MS14</accession>
<dbReference type="GO" id="GO:0005525">
    <property type="term" value="F:GTP binding"/>
    <property type="evidence" value="ECO:0007669"/>
    <property type="project" value="UniProtKB-KW"/>
</dbReference>
<feature type="domain" description="G" evidence="6">
    <location>
        <begin position="212"/>
        <end position="268"/>
    </location>
</feature>
<dbReference type="InterPro" id="IPR043358">
    <property type="entry name" value="GNL1-like"/>
</dbReference>
<keyword evidence="8" id="KW-1185">Reference proteome</keyword>
<dbReference type="SUPFAM" id="SSF52540">
    <property type="entry name" value="P-loop containing nucleoside triphosphate hydrolases"/>
    <property type="match status" value="1"/>
</dbReference>
<evidence type="ECO:0000256" key="2">
    <source>
        <dbReference type="ARBA" id="ARBA00022741"/>
    </source>
</evidence>
<comment type="caution">
    <text evidence="7">The sequence shown here is derived from an EMBL/GenBank/DDBJ whole genome shotgun (WGS) entry which is preliminary data.</text>
</comment>
<dbReference type="InterPro" id="IPR006073">
    <property type="entry name" value="GTP-bd"/>
</dbReference>
<keyword evidence="1" id="KW-0963">Cytoplasm</keyword>
<dbReference type="OrthoDB" id="61815at2759"/>
<dbReference type="GO" id="GO:0003924">
    <property type="term" value="F:GTPase activity"/>
    <property type="evidence" value="ECO:0007669"/>
    <property type="project" value="InterPro"/>
</dbReference>
<name>A0A0C2MS14_THEKT</name>
<evidence type="ECO:0000256" key="5">
    <source>
        <dbReference type="ARBA" id="ARBA00040145"/>
    </source>
</evidence>
<evidence type="ECO:0000259" key="6">
    <source>
        <dbReference type="Pfam" id="PF01926"/>
    </source>
</evidence>
<evidence type="ECO:0000256" key="4">
    <source>
        <dbReference type="ARBA" id="ARBA00023134"/>
    </source>
</evidence>
<dbReference type="GO" id="GO:0005829">
    <property type="term" value="C:cytosol"/>
    <property type="evidence" value="ECO:0007669"/>
    <property type="project" value="TreeGrafter"/>
</dbReference>
<evidence type="ECO:0000313" key="7">
    <source>
        <dbReference type="EMBL" id="KII70086.1"/>
    </source>
</evidence>
<evidence type="ECO:0000256" key="3">
    <source>
        <dbReference type="ARBA" id="ARBA00022801"/>
    </source>
</evidence>
<keyword evidence="4" id="KW-0342">GTP-binding</keyword>
<dbReference type="Pfam" id="PF01926">
    <property type="entry name" value="MMR_HSR1"/>
    <property type="match status" value="1"/>
</dbReference>
<organism evidence="7 8">
    <name type="scientific">Thelohanellus kitauei</name>
    <name type="common">Myxosporean</name>
    <dbReference type="NCBI Taxonomy" id="669202"/>
    <lineage>
        <taxon>Eukaryota</taxon>
        <taxon>Metazoa</taxon>
        <taxon>Cnidaria</taxon>
        <taxon>Myxozoa</taxon>
        <taxon>Myxosporea</taxon>
        <taxon>Bivalvulida</taxon>
        <taxon>Platysporina</taxon>
        <taxon>Myxobolidae</taxon>
        <taxon>Thelohanellus</taxon>
    </lineage>
</organism>
<dbReference type="Gene3D" id="3.40.50.300">
    <property type="entry name" value="P-loop containing nucleotide triphosphate hydrolases"/>
    <property type="match status" value="1"/>
</dbReference>
<keyword evidence="2" id="KW-0547">Nucleotide-binding</keyword>
<sequence>MSCMKEIKNITNPSTSVKNATWNRKDVYCAHDDKNGDGQGIKTISPAKYAVIFERPDFHIFPVCHDFDMIEKQLFNQFKRDLYELSSVQSKFLTPFEKNIEVWREMWRVIEKSDLIFQIVDSRNPSFFYSAELTHSVKDKYPEKECHLIMNKADFLNENQARIHREFFQSRNIKIHFYSTIPSKVTINSCLNTSQLISIMENCSVSQTPLVHVGFIGFPNVGKSSIINDLLGSHKTAISSTPGKTKHLQTHHLKESIVLCDSPGLVLPKFVDRKHDLILNGVIPIDHSNDLIPAIESLVKIIPKKYFQECYGLNIPSNNDDDYCNYEELLSALSIFRRYLGPKGVPDMSKSAKVILKDLFNGKLKICYPPSPEYDFFKFNSFEREFSEIKTNEHLQELIISFNDVKLSNKKILENDSIVYQVHDPTVVVSSSSEGSETEEIEVSLHKLRRGPKNLKREKLRRQFAHLNVY</sequence>
<gene>
    <name evidence="7" type="ORF">RF11_00219</name>
</gene>
<dbReference type="EMBL" id="JWZT01002196">
    <property type="protein sequence ID" value="KII70086.1"/>
    <property type="molecule type" value="Genomic_DNA"/>
</dbReference>
<proteinExistence type="predicted"/>
<protein>
    <recommendedName>
        <fullName evidence="5">Large subunit GTPase 1 homolog</fullName>
    </recommendedName>
</protein>
<dbReference type="PANTHER" id="PTHR45709:SF2">
    <property type="entry name" value="LARGE SUBUNIT GTPASE 1 HOMOLOG"/>
    <property type="match status" value="1"/>
</dbReference>
<evidence type="ECO:0000313" key="8">
    <source>
        <dbReference type="Proteomes" id="UP000031668"/>
    </source>
</evidence>
<dbReference type="AlphaFoldDB" id="A0A0C2MS14"/>